<dbReference type="GO" id="GO:0004806">
    <property type="term" value="F:triacylglycerol lipase activity"/>
    <property type="evidence" value="ECO:0007669"/>
    <property type="project" value="TreeGrafter"/>
</dbReference>
<evidence type="ECO:0000259" key="1">
    <source>
        <dbReference type="Pfam" id="PF00561"/>
    </source>
</evidence>
<protein>
    <submittedName>
        <fullName evidence="2">Pimeloyl-ACP methyl ester carboxylesterase</fullName>
    </submittedName>
</protein>
<dbReference type="Proteomes" id="UP000186218">
    <property type="component" value="Unassembled WGS sequence"/>
</dbReference>
<dbReference type="InterPro" id="IPR029058">
    <property type="entry name" value="AB_hydrolase_fold"/>
</dbReference>
<dbReference type="EMBL" id="FTNT01000016">
    <property type="protein sequence ID" value="SIS23426.1"/>
    <property type="molecule type" value="Genomic_DNA"/>
</dbReference>
<dbReference type="GO" id="GO:0046503">
    <property type="term" value="P:glycerolipid catabolic process"/>
    <property type="evidence" value="ECO:0007669"/>
    <property type="project" value="TreeGrafter"/>
</dbReference>
<dbReference type="PRINTS" id="PR00111">
    <property type="entry name" value="ABHYDROLASE"/>
</dbReference>
<dbReference type="Pfam" id="PF00561">
    <property type="entry name" value="Abhydrolase_1"/>
    <property type="match status" value="1"/>
</dbReference>
<evidence type="ECO:0000313" key="2">
    <source>
        <dbReference type="EMBL" id="SIS23426.1"/>
    </source>
</evidence>
<dbReference type="AlphaFoldDB" id="A0A1N7HEX5"/>
<dbReference type="PANTHER" id="PTHR43433">
    <property type="entry name" value="HYDROLASE, ALPHA/BETA FOLD FAMILY PROTEIN"/>
    <property type="match status" value="1"/>
</dbReference>
<dbReference type="PANTHER" id="PTHR43433:SF5">
    <property type="entry name" value="AB HYDROLASE-1 DOMAIN-CONTAINING PROTEIN"/>
    <property type="match status" value="1"/>
</dbReference>
<accession>A0A1N7HEX5</accession>
<gene>
    <name evidence="2" type="ORF">SAMN05445060_4119</name>
</gene>
<dbReference type="Gene3D" id="3.40.50.1820">
    <property type="entry name" value="alpha/beta hydrolase"/>
    <property type="match status" value="1"/>
</dbReference>
<proteinExistence type="predicted"/>
<organism evidence="2 3">
    <name type="scientific">Williamsia sterculiae</name>
    <dbReference type="NCBI Taxonomy" id="1344003"/>
    <lineage>
        <taxon>Bacteria</taxon>
        <taxon>Bacillati</taxon>
        <taxon>Actinomycetota</taxon>
        <taxon>Actinomycetes</taxon>
        <taxon>Mycobacteriales</taxon>
        <taxon>Nocardiaceae</taxon>
        <taxon>Williamsia</taxon>
    </lineage>
</organism>
<dbReference type="SUPFAM" id="SSF53474">
    <property type="entry name" value="alpha/beta-Hydrolases"/>
    <property type="match status" value="1"/>
</dbReference>
<evidence type="ECO:0000313" key="3">
    <source>
        <dbReference type="Proteomes" id="UP000186218"/>
    </source>
</evidence>
<dbReference type="OrthoDB" id="8957634at2"/>
<dbReference type="RefSeq" id="WP_076482895.1">
    <property type="nucleotide sequence ID" value="NZ_FTNT01000016.1"/>
</dbReference>
<sequence length="307" mass="32508">MTFAKCDVGGGIEICFRTLGDPSDPALVLIAGLGLDLTAWPAGIVNGLAAAGLYVISLDNRDAGDSTRVETPPPGRLRQLAFQPRRDAYDLADMAGDTVGLLDHLGIEQAHLVGMSMGGMIAQTIAARHPERVLSLTSIFSTTGSRRVGQPTLATIRLLAHRPARSVEEYVAGHLAVLNHIGTERYPYDAAGERTWARTAWHRAAGDCAAGVARQISAIQKSGDRTDELRRISAPTLVIHGDGDPMVNPTGAEATASAVPGAHLVTIAGMRHHLAPDLEQRLVQLISNHAATDSPSVLVRQGHRSTT</sequence>
<dbReference type="STRING" id="1344003.SAMN05445060_4119"/>
<name>A0A1N7HEX5_9NOCA</name>
<dbReference type="InterPro" id="IPR000073">
    <property type="entry name" value="AB_hydrolase_1"/>
</dbReference>
<reference evidence="2 3" key="1">
    <citation type="submission" date="2017-01" db="EMBL/GenBank/DDBJ databases">
        <authorList>
            <person name="Mah S.A."/>
            <person name="Swanson W.J."/>
            <person name="Moy G.W."/>
            <person name="Vacquier V.D."/>
        </authorList>
    </citation>
    <scope>NUCLEOTIDE SEQUENCE [LARGE SCALE GENOMIC DNA]</scope>
    <source>
        <strain evidence="2 3">CPCC 203464</strain>
    </source>
</reference>
<dbReference type="InterPro" id="IPR050471">
    <property type="entry name" value="AB_hydrolase"/>
</dbReference>
<feature type="domain" description="AB hydrolase-1" evidence="1">
    <location>
        <begin position="25"/>
        <end position="273"/>
    </location>
</feature>
<keyword evidence="3" id="KW-1185">Reference proteome</keyword>